<name>A0A3D8JYR3_9BURK</name>
<dbReference type="Proteomes" id="UP000256838">
    <property type="component" value="Unassembled WGS sequence"/>
</dbReference>
<feature type="signal peptide" evidence="1">
    <location>
        <begin position="1"/>
        <end position="26"/>
    </location>
</feature>
<dbReference type="PANTHER" id="PTHR47197">
    <property type="entry name" value="PROTEIN NIRF"/>
    <property type="match status" value="1"/>
</dbReference>
<keyword evidence="1" id="KW-0732">Signal</keyword>
<dbReference type="SUPFAM" id="SSF50969">
    <property type="entry name" value="YVTN repeat-like/Quinoprotein amine dehydrogenase"/>
    <property type="match status" value="1"/>
</dbReference>
<comment type="caution">
    <text evidence="2">The sequence shown here is derived from an EMBL/GenBank/DDBJ whole genome shotgun (WGS) entry which is preliminary data.</text>
</comment>
<sequence>MQPLFKTACLAIAAACVIAGPIQANASTNPDTDATASTHYKLVKTIDLPGKGGHGDWVVFDPATHEIWVVQSPDHAVVVLDADTLAVKATILGIQDGNGIALNDKFAFVADAKANKLVVIDKRTFKQVAAVDTAGKAPDGVALDTKNSRVYVANDDSDTESVFMDQPPFTRVGTIALTPQPAKHGPDVNLYEPSLGRIYQPVDNVVDVIDPAAQKVVAVWKFHLKKDAKPMVYDSQGKHLIIGSRDEKVLIVDPDGKLVATVPFEGGNIDQTAIDVGARRIFLGDKSGEVDVIDLDTHQVVDHLHTEKNVHTLAVDPRTHRIFVYLNESNKVDVFEPV</sequence>
<evidence type="ECO:0000256" key="1">
    <source>
        <dbReference type="SAM" id="SignalP"/>
    </source>
</evidence>
<evidence type="ECO:0008006" key="4">
    <source>
        <dbReference type="Google" id="ProtNLM"/>
    </source>
</evidence>
<dbReference type="RefSeq" id="WP_115533949.1">
    <property type="nucleotide sequence ID" value="NZ_QRGA01000007.1"/>
</dbReference>
<dbReference type="PANTHER" id="PTHR47197:SF3">
    <property type="entry name" value="DIHYDRO-HEME D1 DEHYDROGENASE"/>
    <property type="match status" value="1"/>
</dbReference>
<proteinExistence type="predicted"/>
<dbReference type="InterPro" id="IPR015943">
    <property type="entry name" value="WD40/YVTN_repeat-like_dom_sf"/>
</dbReference>
<evidence type="ECO:0000313" key="2">
    <source>
        <dbReference type="EMBL" id="RDU98188.1"/>
    </source>
</evidence>
<dbReference type="OrthoDB" id="9071987at2"/>
<reference evidence="2 3" key="1">
    <citation type="submission" date="2018-08" db="EMBL/GenBank/DDBJ databases">
        <title>Paraburkholderia sp. DHOM06 isolated from forest soil.</title>
        <authorList>
            <person name="Gao Z.-H."/>
            <person name="Qiu L.-H."/>
        </authorList>
    </citation>
    <scope>NUCLEOTIDE SEQUENCE [LARGE SCALE GENOMIC DNA]</scope>
    <source>
        <strain evidence="2 3">DHOM06</strain>
    </source>
</reference>
<keyword evidence="3" id="KW-1185">Reference proteome</keyword>
<dbReference type="InterPro" id="IPR051200">
    <property type="entry name" value="Host-pathogen_enzymatic-act"/>
</dbReference>
<dbReference type="EMBL" id="QRGA01000007">
    <property type="protein sequence ID" value="RDU98188.1"/>
    <property type="molecule type" value="Genomic_DNA"/>
</dbReference>
<evidence type="ECO:0000313" key="3">
    <source>
        <dbReference type="Proteomes" id="UP000256838"/>
    </source>
</evidence>
<gene>
    <name evidence="2" type="ORF">DWV00_12720</name>
</gene>
<dbReference type="AlphaFoldDB" id="A0A3D8JYR3"/>
<dbReference type="InterPro" id="IPR011044">
    <property type="entry name" value="Quino_amine_DH_bsu"/>
</dbReference>
<organism evidence="2 3">
    <name type="scientific">Trinickia dinghuensis</name>
    <dbReference type="NCBI Taxonomy" id="2291023"/>
    <lineage>
        <taxon>Bacteria</taxon>
        <taxon>Pseudomonadati</taxon>
        <taxon>Pseudomonadota</taxon>
        <taxon>Betaproteobacteria</taxon>
        <taxon>Burkholderiales</taxon>
        <taxon>Burkholderiaceae</taxon>
        <taxon>Trinickia</taxon>
    </lineage>
</organism>
<protein>
    <recommendedName>
        <fullName evidence="4">YncE family protein</fullName>
    </recommendedName>
</protein>
<dbReference type="Gene3D" id="2.130.10.10">
    <property type="entry name" value="YVTN repeat-like/Quinoprotein amine dehydrogenase"/>
    <property type="match status" value="2"/>
</dbReference>
<accession>A0A3D8JYR3</accession>
<feature type="chain" id="PRO_5017537961" description="YncE family protein" evidence="1">
    <location>
        <begin position="27"/>
        <end position="338"/>
    </location>
</feature>